<evidence type="ECO:0000256" key="2">
    <source>
        <dbReference type="SAM" id="Phobius"/>
    </source>
</evidence>
<keyword evidence="2" id="KW-0472">Membrane</keyword>
<feature type="region of interest" description="Disordered" evidence="1">
    <location>
        <begin position="68"/>
        <end position="114"/>
    </location>
</feature>
<accession>A0ABS3RB98</accession>
<reference evidence="3 4" key="1">
    <citation type="submission" date="2021-03" db="EMBL/GenBank/DDBJ databases">
        <authorList>
            <person name="Kanchanasin P."/>
            <person name="Saeng-In P."/>
            <person name="Phongsopitanun W."/>
            <person name="Yuki M."/>
            <person name="Kudo T."/>
            <person name="Ohkuma M."/>
            <person name="Tanasupawat S."/>
        </authorList>
    </citation>
    <scope>NUCLEOTIDE SEQUENCE [LARGE SCALE GENOMIC DNA]</scope>
    <source>
        <strain evidence="3 4">L46</strain>
    </source>
</reference>
<protein>
    <submittedName>
        <fullName evidence="3">Uncharacterized protein</fullName>
    </submittedName>
</protein>
<keyword evidence="2" id="KW-1133">Transmembrane helix</keyword>
<dbReference type="EMBL" id="JAGEOK010000034">
    <property type="protein sequence ID" value="MBO2443488.1"/>
    <property type="molecule type" value="Genomic_DNA"/>
</dbReference>
<sequence>MTDDLQRALRTTLKAASLDAPHAAPDLLDQLAGRARARQRNRATMAAAAVTTALLVTAGTSAALRAGNAPGSGALSGKSAGGLPTETVPSPVPVPKAAVRTEPDTLPNGRRYNPEVALDGTSLLVSTESRPEVTDQLWVYDLQNHQATKVTDVVEKGTSTQYAGNLAAGDGQAVWSQEGTVAGRAVTEIWAAPLNGGNARRVVSLDAGSKEAGIGRLVVGGGTIRWSRAANGGTADDEHGSASGATAVYEVPLAGGPVRMVPGTDGYRILSWPWIGTPGTSSGRTGDVDFKRLWNLATGQTRTVRLPKSSNTWTCWISWCVGGPPLGVTLDRVPDTRVLPLAAGTGRAVPADELPVSEPPEGSLMYDRFLSLANGDKHDTLYDLATGRMMDLGPNYEDNWPVSIPSARRDDSTLALDRYLVRPVKGAIQIIDLAAVG</sequence>
<evidence type="ECO:0000313" key="3">
    <source>
        <dbReference type="EMBL" id="MBO2443488.1"/>
    </source>
</evidence>
<gene>
    <name evidence="3" type="ORF">J4557_38780</name>
</gene>
<name>A0ABS3RB98_9ACTN</name>
<keyword evidence="4" id="KW-1185">Reference proteome</keyword>
<proteinExistence type="predicted"/>
<feature type="compositionally biased region" description="Low complexity" evidence="1">
    <location>
        <begin position="68"/>
        <end position="84"/>
    </location>
</feature>
<feature type="transmembrane region" description="Helical" evidence="2">
    <location>
        <begin position="43"/>
        <end position="64"/>
    </location>
</feature>
<organism evidence="3 4">
    <name type="scientific">Actinomadura nitritigenes</name>
    <dbReference type="NCBI Taxonomy" id="134602"/>
    <lineage>
        <taxon>Bacteria</taxon>
        <taxon>Bacillati</taxon>
        <taxon>Actinomycetota</taxon>
        <taxon>Actinomycetes</taxon>
        <taxon>Streptosporangiales</taxon>
        <taxon>Thermomonosporaceae</taxon>
        <taxon>Actinomadura</taxon>
    </lineage>
</organism>
<keyword evidence="2" id="KW-0812">Transmembrane</keyword>
<evidence type="ECO:0000313" key="4">
    <source>
        <dbReference type="Proteomes" id="UP000666915"/>
    </source>
</evidence>
<evidence type="ECO:0000256" key="1">
    <source>
        <dbReference type="SAM" id="MobiDB-lite"/>
    </source>
</evidence>
<dbReference type="Proteomes" id="UP000666915">
    <property type="component" value="Unassembled WGS sequence"/>
</dbReference>
<comment type="caution">
    <text evidence="3">The sequence shown here is derived from an EMBL/GenBank/DDBJ whole genome shotgun (WGS) entry which is preliminary data.</text>
</comment>
<dbReference type="SUPFAM" id="SSF82171">
    <property type="entry name" value="DPP6 N-terminal domain-like"/>
    <property type="match status" value="1"/>
</dbReference>
<dbReference type="RefSeq" id="WP_208271804.1">
    <property type="nucleotide sequence ID" value="NZ_BAAAGM010000029.1"/>
</dbReference>